<organism evidence="2 3">
    <name type="scientific">Haloactinopolyspora alba</name>
    <dbReference type="NCBI Taxonomy" id="648780"/>
    <lineage>
        <taxon>Bacteria</taxon>
        <taxon>Bacillati</taxon>
        <taxon>Actinomycetota</taxon>
        <taxon>Actinomycetes</taxon>
        <taxon>Jiangellales</taxon>
        <taxon>Jiangellaceae</taxon>
        <taxon>Haloactinopolyspora</taxon>
    </lineage>
</organism>
<evidence type="ECO:0000313" key="3">
    <source>
        <dbReference type="Proteomes" id="UP000243528"/>
    </source>
</evidence>
<keyword evidence="3" id="KW-1185">Reference proteome</keyword>
<proteinExistence type="predicted"/>
<evidence type="ECO:0000256" key="1">
    <source>
        <dbReference type="SAM" id="MobiDB-lite"/>
    </source>
</evidence>
<gene>
    <name evidence="2" type="ORF">CLV30_104360</name>
</gene>
<dbReference type="AlphaFoldDB" id="A0A2P8E7U1"/>
<dbReference type="Proteomes" id="UP000243528">
    <property type="component" value="Unassembled WGS sequence"/>
</dbReference>
<comment type="caution">
    <text evidence="2">The sequence shown here is derived from an EMBL/GenBank/DDBJ whole genome shotgun (WGS) entry which is preliminary data.</text>
</comment>
<reference evidence="2 3" key="1">
    <citation type="submission" date="2018-03" db="EMBL/GenBank/DDBJ databases">
        <title>Genomic Encyclopedia of Archaeal and Bacterial Type Strains, Phase II (KMG-II): from individual species to whole genera.</title>
        <authorList>
            <person name="Goeker M."/>
        </authorList>
    </citation>
    <scope>NUCLEOTIDE SEQUENCE [LARGE SCALE GENOMIC DNA]</scope>
    <source>
        <strain evidence="2 3">DSM 45211</strain>
    </source>
</reference>
<name>A0A2P8E7U1_9ACTN</name>
<evidence type="ECO:0000313" key="2">
    <source>
        <dbReference type="EMBL" id="PSL05488.1"/>
    </source>
</evidence>
<feature type="non-terminal residue" evidence="2">
    <location>
        <position position="44"/>
    </location>
</feature>
<protein>
    <submittedName>
        <fullName evidence="2">Uncharacterized protein</fullName>
    </submittedName>
</protein>
<feature type="region of interest" description="Disordered" evidence="1">
    <location>
        <begin position="1"/>
        <end position="21"/>
    </location>
</feature>
<sequence length="44" mass="5010">MDVHTLPGAASRADVRRRDRESLTNELFKKAAGASEQERRRLVD</sequence>
<dbReference type="EMBL" id="PYGE01000004">
    <property type="protein sequence ID" value="PSL05488.1"/>
    <property type="molecule type" value="Genomic_DNA"/>
</dbReference>
<accession>A0A2P8E7U1</accession>